<feature type="compositionally biased region" description="Low complexity" evidence="1">
    <location>
        <begin position="374"/>
        <end position="392"/>
    </location>
</feature>
<protein>
    <recommendedName>
        <fullName evidence="5">DUF2066 domain-containing protein</fullName>
    </recommendedName>
</protein>
<accession>A0AAE3T1X8</accession>
<evidence type="ECO:0000313" key="3">
    <source>
        <dbReference type="EMBL" id="MDA7419090.1"/>
    </source>
</evidence>
<dbReference type="Proteomes" id="UP001212602">
    <property type="component" value="Unassembled WGS sequence"/>
</dbReference>
<evidence type="ECO:0000256" key="2">
    <source>
        <dbReference type="SAM" id="SignalP"/>
    </source>
</evidence>
<proteinExistence type="predicted"/>
<evidence type="ECO:0000256" key="1">
    <source>
        <dbReference type="SAM" id="MobiDB-lite"/>
    </source>
</evidence>
<evidence type="ECO:0008006" key="5">
    <source>
        <dbReference type="Google" id="ProtNLM"/>
    </source>
</evidence>
<feature type="compositionally biased region" description="Low complexity" evidence="1">
    <location>
        <begin position="400"/>
        <end position="411"/>
    </location>
</feature>
<sequence>MSLSLVSRFRPVLATMAVAVLAGCATTENSINDAQKLLAEQEAARALPNANLSQYATSLARFGRMLDVYKDGDPVVYMQTRNIVDATNLSNPLVGAEIPGDITEMVRTAINRIGARIVYVPYHPDYLISQAQLGARFGVTMPDYLITGALTEFDRALSGAGRSNTASIEFGKGRGETVIGADIKRTAILSSLALDLNLVSFATQQMVPRVQSSNVIKVLNLSQEDNASLGFYGDSFGFKLEGKYLQGRHSAIRTLVDLSVLELVGKATNTPYWRAIPNGVPDPVVIENMRLAFESLTPELKIGMVQVMLAKYGEPVPVTRKLDEPTRAALTRVYSARFSHLGDQVDVLSWAGFEPLFFSVPMPWDATLNTAAAAPAAPGAPAPANAQPAAPAAAPPPKTPVSAAPSAGMGS</sequence>
<name>A0AAE3T1X8_9BURK</name>
<keyword evidence="4" id="KW-1185">Reference proteome</keyword>
<dbReference type="EMBL" id="JAQIPB010000013">
    <property type="protein sequence ID" value="MDA7419090.1"/>
    <property type="molecule type" value="Genomic_DNA"/>
</dbReference>
<feature type="signal peptide" evidence="2">
    <location>
        <begin position="1"/>
        <end position="22"/>
    </location>
</feature>
<keyword evidence="2" id="KW-0732">Signal</keyword>
<dbReference type="Gene3D" id="3.40.50.10610">
    <property type="entry name" value="ABC-type transport auxiliary lipoprotein component"/>
    <property type="match status" value="1"/>
</dbReference>
<reference evidence="3" key="1">
    <citation type="submission" date="2023-01" db="EMBL/GenBank/DDBJ databases">
        <title>Xenophilus mangrovi sp. nov., isolated from soil of Mangrove nature reserve.</title>
        <authorList>
            <person name="Xu S."/>
            <person name="Liu Z."/>
            <person name="Xu Y."/>
        </authorList>
    </citation>
    <scope>NUCLEOTIDE SEQUENCE</scope>
    <source>
        <strain evidence="3">YW8</strain>
    </source>
</reference>
<organism evidence="3 4">
    <name type="scientific">Xenophilus arseniciresistens</name>
    <dbReference type="NCBI Taxonomy" id="1283306"/>
    <lineage>
        <taxon>Bacteria</taxon>
        <taxon>Pseudomonadati</taxon>
        <taxon>Pseudomonadota</taxon>
        <taxon>Betaproteobacteria</taxon>
        <taxon>Burkholderiales</taxon>
        <taxon>Comamonadaceae</taxon>
        <taxon>Xenophilus</taxon>
    </lineage>
</organism>
<gene>
    <name evidence="3" type="ORF">PGB34_22185</name>
</gene>
<dbReference type="AlphaFoldDB" id="A0AAE3T1X8"/>
<feature type="chain" id="PRO_5041988318" description="DUF2066 domain-containing protein" evidence="2">
    <location>
        <begin position="23"/>
        <end position="411"/>
    </location>
</feature>
<feature type="region of interest" description="Disordered" evidence="1">
    <location>
        <begin position="374"/>
        <end position="411"/>
    </location>
</feature>
<comment type="caution">
    <text evidence="3">The sequence shown here is derived from an EMBL/GenBank/DDBJ whole genome shotgun (WGS) entry which is preliminary data.</text>
</comment>
<evidence type="ECO:0000313" key="4">
    <source>
        <dbReference type="Proteomes" id="UP001212602"/>
    </source>
</evidence>